<accession>A0ABS0V139</accession>
<comment type="caution">
    <text evidence="2">The sequence shown here is derived from an EMBL/GenBank/DDBJ whole genome shotgun (WGS) entry which is preliminary data.</text>
</comment>
<protein>
    <recommendedName>
        <fullName evidence="1">Putative tail fiber protein gp53-like C-terminal domain-containing protein</fullName>
    </recommendedName>
</protein>
<dbReference type="Pfam" id="PF21882">
    <property type="entry name" value="Gp53-like_C"/>
    <property type="match status" value="1"/>
</dbReference>
<dbReference type="EMBL" id="JAEILM010000044">
    <property type="protein sequence ID" value="MBI6634009.1"/>
    <property type="molecule type" value="Genomic_DNA"/>
</dbReference>
<proteinExistence type="predicted"/>
<reference evidence="2 3" key="1">
    <citation type="submission" date="2020-12" db="EMBL/GenBank/DDBJ databases">
        <title>Comparative genomic insights into the epidemiology and virulence of plant pathogenic Pseudomonads from Turkey.</title>
        <authorList>
            <person name="Dillon M."/>
            <person name="Ruiz-Bedoya T."/>
            <person name="Bendalovic-Torma C."/>
            <person name="Guttman K.M."/>
            <person name="Kwak H."/>
            <person name="Middleton M.A."/>
            <person name="Wang P.W."/>
            <person name="Horuz S."/>
            <person name="Aysan Y."/>
            <person name="Guttman D.S."/>
        </authorList>
    </citation>
    <scope>NUCLEOTIDE SEQUENCE [LARGE SCALE GENOMIC DNA]</scope>
    <source>
        <strain evidence="2 3">Marul_2_1</strain>
    </source>
</reference>
<organism evidence="2 3">
    <name type="scientific">Pseudomonas paralactis</name>
    <dbReference type="NCBI Taxonomy" id="1615673"/>
    <lineage>
        <taxon>Bacteria</taxon>
        <taxon>Pseudomonadati</taxon>
        <taxon>Pseudomonadota</taxon>
        <taxon>Gammaproteobacteria</taxon>
        <taxon>Pseudomonadales</taxon>
        <taxon>Pseudomonadaceae</taxon>
        <taxon>Pseudomonas</taxon>
    </lineage>
</organism>
<evidence type="ECO:0000313" key="3">
    <source>
        <dbReference type="Proteomes" id="UP000607562"/>
    </source>
</evidence>
<sequence length="416" mass="42898">MDFPKSVPNIGLIGGRFADENTSTGQPGSLIPAQWGNAVTLEILNALTAAGIVPDEFKTNQLAEAIGKQALGFKPVQQGGGVGQTDPEANKIFIGWSLAGRLCATVDNTNLGDFAFKSNLQAIVNQIVASPPANLNTIQKLAFAVGNDPAYAQTVNGNLAVKADKATTLAGYGITDGATKASVATKADAATTLAGYNIPIATQSEAEAGTDNSKPLTSLRVAQYVSKVLQGFQAALGFSPVQQGGGIGQTGTTQNKVFIGFGTNSRLKVTVDNTDLGNVIFDTNTAQEAAPGIIRLSTLEAVQLGTETLTAVTPKNLRLGFFVSISFNGYIVFPTWLGSLMIQWGRYSLAAPTGTQIAVSYPIPFGTVLHAWAGVDGGATDQIGTAGLTKTGMTVSKGSADTSARTGSWFAIGGAF</sequence>
<dbReference type="Proteomes" id="UP000607562">
    <property type="component" value="Unassembled WGS sequence"/>
</dbReference>
<name>A0ABS0V139_9PSED</name>
<feature type="domain" description="Putative tail fiber protein gp53-like C-terminal" evidence="1">
    <location>
        <begin position="339"/>
        <end position="413"/>
    </location>
</feature>
<gene>
    <name evidence="2" type="ORF">YA0871_15190</name>
</gene>
<evidence type="ECO:0000259" key="1">
    <source>
        <dbReference type="Pfam" id="PF21882"/>
    </source>
</evidence>
<keyword evidence="3" id="KW-1185">Reference proteome</keyword>
<dbReference type="Gene3D" id="2.60.40.3940">
    <property type="match status" value="1"/>
</dbReference>
<dbReference type="InterPro" id="IPR054075">
    <property type="entry name" value="Gp53-like_C"/>
</dbReference>
<evidence type="ECO:0000313" key="2">
    <source>
        <dbReference type="EMBL" id="MBI6634009.1"/>
    </source>
</evidence>